<dbReference type="PANTHER" id="PTHR16320:SF24">
    <property type="entry name" value="PHOSPHODIESTERASE, PUTATIVE-RELATED"/>
    <property type="match status" value="1"/>
</dbReference>
<protein>
    <recommendedName>
        <fullName evidence="5">sphingomyelin phosphodiesterase</fullName>
        <ecNumber evidence="5">3.1.4.12</ecNumber>
    </recommendedName>
</protein>
<dbReference type="GO" id="GO:0004767">
    <property type="term" value="F:sphingomyelin phosphodiesterase activity"/>
    <property type="evidence" value="ECO:0007669"/>
    <property type="project" value="UniProtKB-EC"/>
</dbReference>
<evidence type="ECO:0000256" key="12">
    <source>
        <dbReference type="ARBA" id="ARBA00023098"/>
    </source>
</evidence>
<proteinExistence type="inferred from homology"/>
<dbReference type="GO" id="GO:0004519">
    <property type="term" value="F:endonuclease activity"/>
    <property type="evidence" value="ECO:0007669"/>
    <property type="project" value="UniProtKB-KW"/>
</dbReference>
<comment type="pathway">
    <text evidence="2">Lipid metabolism; sphingolipid metabolism.</text>
</comment>
<comment type="subcellular location">
    <subcellularLocation>
        <location evidence="1">Membrane</location>
        <topology evidence="1">Multi-pass membrane protein</topology>
    </subcellularLocation>
</comment>
<comment type="pathway">
    <text evidence="3">Sphingolipid metabolism.</text>
</comment>
<dbReference type="GO" id="GO:0006665">
    <property type="term" value="P:sphingolipid metabolic process"/>
    <property type="evidence" value="ECO:0007669"/>
    <property type="project" value="UniProtKB-KW"/>
</dbReference>
<keyword evidence="16" id="KW-0269">Exonuclease</keyword>
<evidence type="ECO:0000256" key="7">
    <source>
        <dbReference type="ARBA" id="ARBA00022723"/>
    </source>
</evidence>
<dbReference type="InterPro" id="IPR038772">
    <property type="entry name" value="Sph/SMPD2-like"/>
</dbReference>
<dbReference type="PANTHER" id="PTHR16320">
    <property type="entry name" value="SPHINGOMYELINASE FAMILY MEMBER"/>
    <property type="match status" value="1"/>
</dbReference>
<gene>
    <name evidence="16" type="ORF">ANCCEY_11691</name>
</gene>
<dbReference type="InterPro" id="IPR005135">
    <property type="entry name" value="Endo/exonuclease/phosphatase"/>
</dbReference>
<evidence type="ECO:0000256" key="4">
    <source>
        <dbReference type="ARBA" id="ARBA00006335"/>
    </source>
</evidence>
<dbReference type="Gene3D" id="3.60.10.10">
    <property type="entry name" value="Endonuclease/exonuclease/phosphatase"/>
    <property type="match status" value="2"/>
</dbReference>
<evidence type="ECO:0000256" key="3">
    <source>
        <dbReference type="ARBA" id="ARBA00004991"/>
    </source>
</evidence>
<dbReference type="Proteomes" id="UP000054495">
    <property type="component" value="Unassembled WGS sequence"/>
</dbReference>
<feature type="transmembrane region" description="Helical" evidence="14">
    <location>
        <begin position="330"/>
        <end position="351"/>
    </location>
</feature>
<keyword evidence="16" id="KW-0540">Nuclease</keyword>
<keyword evidence="6 14" id="KW-0812">Transmembrane</keyword>
<evidence type="ECO:0000313" key="17">
    <source>
        <dbReference type="Proteomes" id="UP000054495"/>
    </source>
</evidence>
<evidence type="ECO:0000259" key="15">
    <source>
        <dbReference type="Pfam" id="PF03372"/>
    </source>
</evidence>
<organism evidence="16 17">
    <name type="scientific">Ancylostoma ceylanicum</name>
    <dbReference type="NCBI Taxonomy" id="53326"/>
    <lineage>
        <taxon>Eukaryota</taxon>
        <taxon>Metazoa</taxon>
        <taxon>Ecdysozoa</taxon>
        <taxon>Nematoda</taxon>
        <taxon>Chromadorea</taxon>
        <taxon>Rhabditida</taxon>
        <taxon>Rhabditina</taxon>
        <taxon>Rhabditomorpha</taxon>
        <taxon>Strongyloidea</taxon>
        <taxon>Ancylostomatidae</taxon>
        <taxon>Ancylostomatinae</taxon>
        <taxon>Ancylostoma</taxon>
    </lineage>
</organism>
<keyword evidence="12" id="KW-0443">Lipid metabolism</keyword>
<evidence type="ECO:0000256" key="6">
    <source>
        <dbReference type="ARBA" id="ARBA00022692"/>
    </source>
</evidence>
<keyword evidence="16" id="KW-0255">Endonuclease</keyword>
<feature type="domain" description="Endonuclease/exonuclease/phosphatase" evidence="15">
    <location>
        <begin position="157"/>
        <end position="284"/>
    </location>
</feature>
<keyword evidence="11 14" id="KW-1133">Transmembrane helix</keyword>
<keyword evidence="17" id="KW-1185">Reference proteome</keyword>
<evidence type="ECO:0000256" key="5">
    <source>
        <dbReference type="ARBA" id="ARBA00012369"/>
    </source>
</evidence>
<accession>A0A0D6LNJ9</accession>
<keyword evidence="8" id="KW-0378">Hydrolase</keyword>
<evidence type="ECO:0000256" key="8">
    <source>
        <dbReference type="ARBA" id="ARBA00022801"/>
    </source>
</evidence>
<dbReference type="EC" id="3.1.4.12" evidence="5"/>
<dbReference type="GO" id="GO:0004527">
    <property type="term" value="F:exonuclease activity"/>
    <property type="evidence" value="ECO:0007669"/>
    <property type="project" value="UniProtKB-KW"/>
</dbReference>
<evidence type="ECO:0000256" key="13">
    <source>
        <dbReference type="ARBA" id="ARBA00023136"/>
    </source>
</evidence>
<keyword evidence="10" id="KW-0746">Sphingolipid metabolism</keyword>
<name>A0A0D6LNJ9_9BILA</name>
<reference evidence="16 17" key="1">
    <citation type="submission" date="2013-05" db="EMBL/GenBank/DDBJ databases">
        <title>Draft genome of the parasitic nematode Anyclostoma ceylanicum.</title>
        <authorList>
            <person name="Mitreva M."/>
        </authorList>
    </citation>
    <scope>NUCLEOTIDE SEQUENCE [LARGE SCALE GENOMIC DNA]</scope>
</reference>
<keyword evidence="7" id="KW-0479">Metal-binding</keyword>
<evidence type="ECO:0000313" key="16">
    <source>
        <dbReference type="EMBL" id="EPB69222.1"/>
    </source>
</evidence>
<dbReference type="AlphaFoldDB" id="A0A0D6LNJ9"/>
<dbReference type="EMBL" id="KE125322">
    <property type="protein sequence ID" value="EPB69222.1"/>
    <property type="molecule type" value="Genomic_DNA"/>
</dbReference>
<dbReference type="SUPFAM" id="SSF56219">
    <property type="entry name" value="DNase I-like"/>
    <property type="match status" value="1"/>
</dbReference>
<evidence type="ECO:0000256" key="11">
    <source>
        <dbReference type="ARBA" id="ARBA00022989"/>
    </source>
</evidence>
<sequence length="369" mass="41871">MNPEVIPAENGVAYEDLHRGLPSSAQSGPSTGSSNGMELRVLTLNVWCLPQPWPIGSKDRKFRLKKLAEAILDENLDIVGLQVFLEWLCSPYTSWRLVWRQEYDRENDLYLPHRTSQSFELSQFIRHTAHGADVVIVTGDLNMEPDDLGFRTSQSFELSQFIRHTAHGADVVIVTGDLNMEPDDLGFRLILSQARLLDAWRLANPSPPNDNVSTPSFSQCRGVDRGGTCDRPDNCYSGQWFREHDESKRIDYILFKSGRMSVSLKKCEITMNKIPDENLNYSDHVGLQAHFQIDKEERQQSCEWEPNRPLLIEAIGIVSGGQRRARSDRAWFALTVVLAFCVWQGVIGLTLERKALKAAKQAMQQLLND</sequence>
<dbReference type="InterPro" id="IPR036691">
    <property type="entry name" value="Endo/exonu/phosph_ase_sf"/>
</dbReference>
<dbReference type="GO" id="GO:0016020">
    <property type="term" value="C:membrane"/>
    <property type="evidence" value="ECO:0007669"/>
    <property type="project" value="UniProtKB-SubCell"/>
</dbReference>
<evidence type="ECO:0000256" key="1">
    <source>
        <dbReference type="ARBA" id="ARBA00004141"/>
    </source>
</evidence>
<keyword evidence="9" id="KW-0460">Magnesium</keyword>
<dbReference type="Pfam" id="PF03372">
    <property type="entry name" value="Exo_endo_phos"/>
    <property type="match status" value="1"/>
</dbReference>
<comment type="similarity">
    <text evidence="4">Belongs to the neutral sphingomyelinase family.</text>
</comment>
<evidence type="ECO:0000256" key="10">
    <source>
        <dbReference type="ARBA" id="ARBA00022919"/>
    </source>
</evidence>
<evidence type="ECO:0000256" key="14">
    <source>
        <dbReference type="SAM" id="Phobius"/>
    </source>
</evidence>
<evidence type="ECO:0000256" key="2">
    <source>
        <dbReference type="ARBA" id="ARBA00004760"/>
    </source>
</evidence>
<dbReference type="GO" id="GO:0046872">
    <property type="term" value="F:metal ion binding"/>
    <property type="evidence" value="ECO:0007669"/>
    <property type="project" value="UniProtKB-KW"/>
</dbReference>
<keyword evidence="13 14" id="KW-0472">Membrane</keyword>
<evidence type="ECO:0000256" key="9">
    <source>
        <dbReference type="ARBA" id="ARBA00022842"/>
    </source>
</evidence>